<keyword evidence="2" id="KW-1185">Reference proteome</keyword>
<reference evidence="1 2" key="1">
    <citation type="submission" date="2019-09" db="EMBL/GenBank/DDBJ databases">
        <title>Whole genome sequences of isolates from the Mars Exploration Rovers.</title>
        <authorList>
            <person name="Seuylemezian A."/>
            <person name="Vaishampayan P."/>
        </authorList>
    </citation>
    <scope>NUCLEOTIDE SEQUENCE [LARGE SCALE GENOMIC DNA]</scope>
    <source>
        <strain evidence="1 2">MER_TA_151</strain>
    </source>
</reference>
<dbReference type="Proteomes" id="UP000326671">
    <property type="component" value="Unassembled WGS sequence"/>
</dbReference>
<evidence type="ECO:0000313" key="1">
    <source>
        <dbReference type="EMBL" id="KAA9022866.1"/>
    </source>
</evidence>
<dbReference type="RefSeq" id="WP_150440658.1">
    <property type="nucleotide sequence ID" value="NZ_VYKL01000021.1"/>
</dbReference>
<dbReference type="AlphaFoldDB" id="A0A5J5HQY3"/>
<accession>A0A5J5HQY3</accession>
<organism evidence="1 2">
    <name type="scientific">Niallia endozanthoxylica</name>
    <dbReference type="NCBI Taxonomy" id="2036016"/>
    <lineage>
        <taxon>Bacteria</taxon>
        <taxon>Bacillati</taxon>
        <taxon>Bacillota</taxon>
        <taxon>Bacilli</taxon>
        <taxon>Bacillales</taxon>
        <taxon>Bacillaceae</taxon>
        <taxon>Niallia</taxon>
    </lineage>
</organism>
<comment type="caution">
    <text evidence="1">The sequence shown here is derived from an EMBL/GenBank/DDBJ whole genome shotgun (WGS) entry which is preliminary data.</text>
</comment>
<name>A0A5J5HQY3_9BACI</name>
<protein>
    <submittedName>
        <fullName evidence="1">Uncharacterized protein</fullName>
    </submittedName>
</protein>
<gene>
    <name evidence="1" type="ORF">F4V44_14055</name>
</gene>
<dbReference type="EMBL" id="VYKL01000021">
    <property type="protein sequence ID" value="KAA9022866.1"/>
    <property type="molecule type" value="Genomic_DNA"/>
</dbReference>
<evidence type="ECO:0000313" key="2">
    <source>
        <dbReference type="Proteomes" id="UP000326671"/>
    </source>
</evidence>
<sequence length="62" mass="6999">MASRIFSFYHLNYGMSIRACGKQREGSAVASMEKIQINKTAEERSPCILTLVHFKNEMGFAV</sequence>
<proteinExistence type="predicted"/>